<dbReference type="EMBL" id="JAPQKO010000003">
    <property type="protein sequence ID" value="KAJ5172867.1"/>
    <property type="molecule type" value="Genomic_DNA"/>
</dbReference>
<keyword evidence="3" id="KW-1185">Reference proteome</keyword>
<evidence type="ECO:0000313" key="3">
    <source>
        <dbReference type="Proteomes" id="UP001146351"/>
    </source>
</evidence>
<protein>
    <submittedName>
        <fullName evidence="2">Uncharacterized protein</fullName>
    </submittedName>
</protein>
<evidence type="ECO:0000313" key="2">
    <source>
        <dbReference type="EMBL" id="KAJ5172867.1"/>
    </source>
</evidence>
<proteinExistence type="predicted"/>
<organism evidence="2 3">
    <name type="scientific">Penicillium capsulatum</name>
    <dbReference type="NCBI Taxonomy" id="69766"/>
    <lineage>
        <taxon>Eukaryota</taxon>
        <taxon>Fungi</taxon>
        <taxon>Dikarya</taxon>
        <taxon>Ascomycota</taxon>
        <taxon>Pezizomycotina</taxon>
        <taxon>Eurotiomycetes</taxon>
        <taxon>Eurotiomycetidae</taxon>
        <taxon>Eurotiales</taxon>
        <taxon>Aspergillaceae</taxon>
        <taxon>Penicillium</taxon>
    </lineage>
</organism>
<sequence length="95" mass="10714">MGAPELQTIKEDAKYDLDLERYDFDPWLLEDHPLRSHPTECIPGLTDFLADKLAFARSKQFLCRLGSVIFVCIAVIQCVRIMPALVEETLSSATS</sequence>
<name>A0A9W9IDG2_9EURO</name>
<keyword evidence="1" id="KW-0812">Transmembrane</keyword>
<dbReference type="Proteomes" id="UP001146351">
    <property type="component" value="Unassembled WGS sequence"/>
</dbReference>
<gene>
    <name evidence="2" type="ORF">N7492_005460</name>
</gene>
<comment type="caution">
    <text evidence="2">The sequence shown here is derived from an EMBL/GenBank/DDBJ whole genome shotgun (WGS) entry which is preliminary data.</text>
</comment>
<accession>A0A9W9IDG2</accession>
<keyword evidence="1" id="KW-0472">Membrane</keyword>
<evidence type="ECO:0000256" key="1">
    <source>
        <dbReference type="SAM" id="Phobius"/>
    </source>
</evidence>
<feature type="transmembrane region" description="Helical" evidence="1">
    <location>
        <begin position="61"/>
        <end position="82"/>
    </location>
</feature>
<dbReference type="OrthoDB" id="4499526at2759"/>
<dbReference type="AlphaFoldDB" id="A0A9W9IDG2"/>
<reference evidence="2" key="1">
    <citation type="submission" date="2022-11" db="EMBL/GenBank/DDBJ databases">
        <authorList>
            <person name="Petersen C."/>
        </authorList>
    </citation>
    <scope>NUCLEOTIDE SEQUENCE</scope>
    <source>
        <strain evidence="2">IBT 21917</strain>
    </source>
</reference>
<reference evidence="2" key="2">
    <citation type="journal article" date="2023" name="IMA Fungus">
        <title>Comparative genomic study of the Penicillium genus elucidates a diverse pangenome and 15 lateral gene transfer events.</title>
        <authorList>
            <person name="Petersen C."/>
            <person name="Sorensen T."/>
            <person name="Nielsen M.R."/>
            <person name="Sondergaard T.E."/>
            <person name="Sorensen J.L."/>
            <person name="Fitzpatrick D.A."/>
            <person name="Frisvad J.C."/>
            <person name="Nielsen K.L."/>
        </authorList>
    </citation>
    <scope>NUCLEOTIDE SEQUENCE</scope>
    <source>
        <strain evidence="2">IBT 21917</strain>
    </source>
</reference>
<keyword evidence="1" id="KW-1133">Transmembrane helix</keyword>